<dbReference type="InterPro" id="IPR005162">
    <property type="entry name" value="Retrotrans_gag_dom"/>
</dbReference>
<reference evidence="3" key="1">
    <citation type="journal article" date="2023" name="PhytoFront">
        <title>Draft Genome Resources of Seven Strains of Tilletia horrida, Causal Agent of Kernel Smut of Rice.</title>
        <authorList>
            <person name="Khanal S."/>
            <person name="Antony Babu S."/>
            <person name="Zhou X.G."/>
        </authorList>
    </citation>
    <scope>NUCLEOTIDE SEQUENCE</scope>
    <source>
        <strain evidence="3">TX3</strain>
    </source>
</reference>
<organism evidence="3 4">
    <name type="scientific">Tilletia horrida</name>
    <dbReference type="NCBI Taxonomy" id="155126"/>
    <lineage>
        <taxon>Eukaryota</taxon>
        <taxon>Fungi</taxon>
        <taxon>Dikarya</taxon>
        <taxon>Basidiomycota</taxon>
        <taxon>Ustilaginomycotina</taxon>
        <taxon>Exobasidiomycetes</taxon>
        <taxon>Tilletiales</taxon>
        <taxon>Tilletiaceae</taxon>
        <taxon>Tilletia</taxon>
    </lineage>
</organism>
<gene>
    <name evidence="3" type="ORF">OC842_007577</name>
</gene>
<feature type="domain" description="Retrotransposon gag" evidence="2">
    <location>
        <begin position="262"/>
        <end position="347"/>
    </location>
</feature>
<feature type="compositionally biased region" description="Basic and acidic residues" evidence="1">
    <location>
        <begin position="1"/>
        <end position="10"/>
    </location>
</feature>
<dbReference type="Pfam" id="PF03732">
    <property type="entry name" value="Retrotrans_gag"/>
    <property type="match status" value="1"/>
</dbReference>
<dbReference type="AlphaFoldDB" id="A0AAN6G3W5"/>
<feature type="compositionally biased region" description="Low complexity" evidence="1">
    <location>
        <begin position="28"/>
        <end position="44"/>
    </location>
</feature>
<feature type="region of interest" description="Disordered" evidence="1">
    <location>
        <begin position="69"/>
        <end position="115"/>
    </location>
</feature>
<name>A0AAN6G3W5_9BASI</name>
<protein>
    <recommendedName>
        <fullName evidence="2">Retrotransposon gag domain-containing protein</fullName>
    </recommendedName>
</protein>
<sequence length="454" mass="50382">MSPKKEKSKEPSAAADQPSDTSDLTELSASSTAADAPTTASTSANLAAPQSLETLTKLVSTLLEKVGDMETHLRKDSPRASAPLSSAPPPQPQSQAETKTEFPSSTPLRRSATLPPHMLMSTTTAEMSHPSRQRFRALSTKRKQMFRDVCSQLGTSIWEIIDGITADDLAGTTGDDDGANQPATAEALDDEADESASPREEKTGDASEAFHTAVRWCKPELIDPYDGDPLALEEWLNSVSDLVRSYEDVPQWEKAVLRAAGTRFKGNAKKWHNSLKTSEIKSIQSFDALAAAMRNQFRPNRAEQRRLARERAWAPTKEDALSYYFDKLLMLRTAFGENQPDAALVHDIVDCLPASFVATLHLPRDDATLDDLRNELVEREHIWRALNPNQQLAGTGLLDRRRPRSHRLQVNQPVLPDRRRKADLFPWPRRTTRRESFQPLMGSPVGTAALRTTK</sequence>
<feature type="region of interest" description="Disordered" evidence="1">
    <location>
        <begin position="169"/>
        <end position="208"/>
    </location>
</feature>
<feature type="region of interest" description="Disordered" evidence="1">
    <location>
        <begin position="433"/>
        <end position="454"/>
    </location>
</feature>
<feature type="region of interest" description="Disordered" evidence="1">
    <location>
        <begin position="1"/>
        <end position="51"/>
    </location>
</feature>
<keyword evidence="4" id="KW-1185">Reference proteome</keyword>
<evidence type="ECO:0000313" key="4">
    <source>
        <dbReference type="Proteomes" id="UP001176521"/>
    </source>
</evidence>
<feature type="compositionally biased region" description="Polar residues" evidence="1">
    <location>
        <begin position="18"/>
        <end position="27"/>
    </location>
</feature>
<evidence type="ECO:0000313" key="3">
    <source>
        <dbReference type="EMBL" id="KAK0519054.1"/>
    </source>
</evidence>
<evidence type="ECO:0000259" key="2">
    <source>
        <dbReference type="Pfam" id="PF03732"/>
    </source>
</evidence>
<comment type="caution">
    <text evidence="3">The sequence shown here is derived from an EMBL/GenBank/DDBJ whole genome shotgun (WGS) entry which is preliminary data.</text>
</comment>
<proteinExistence type="predicted"/>
<dbReference type="Proteomes" id="UP001176521">
    <property type="component" value="Unassembled WGS sequence"/>
</dbReference>
<accession>A0AAN6G3W5</accession>
<feature type="compositionally biased region" description="Basic and acidic residues" evidence="1">
    <location>
        <begin position="196"/>
        <end position="205"/>
    </location>
</feature>
<feature type="compositionally biased region" description="Basic and acidic residues" evidence="1">
    <location>
        <begin position="69"/>
        <end position="78"/>
    </location>
</feature>
<dbReference type="EMBL" id="JAPDMQ010001094">
    <property type="protein sequence ID" value="KAK0519054.1"/>
    <property type="molecule type" value="Genomic_DNA"/>
</dbReference>
<evidence type="ECO:0000256" key="1">
    <source>
        <dbReference type="SAM" id="MobiDB-lite"/>
    </source>
</evidence>